<keyword evidence="2" id="KW-1185">Reference proteome</keyword>
<name>A0A139XFJ9_9CYAN</name>
<organism evidence="1 2">
    <name type="scientific">Scytonema hofmannii PCC 7110</name>
    <dbReference type="NCBI Taxonomy" id="128403"/>
    <lineage>
        <taxon>Bacteria</taxon>
        <taxon>Bacillati</taxon>
        <taxon>Cyanobacteriota</taxon>
        <taxon>Cyanophyceae</taxon>
        <taxon>Nostocales</taxon>
        <taxon>Scytonemataceae</taxon>
        <taxon>Scytonema</taxon>
    </lineage>
</organism>
<dbReference type="NCBIfam" id="TIGR04256">
    <property type="entry name" value="GxxExxY"/>
    <property type="match status" value="1"/>
</dbReference>
<proteinExistence type="predicted"/>
<comment type="caution">
    <text evidence="1">The sequence shown here is derived from an EMBL/GenBank/DDBJ whole genome shotgun (WGS) entry which is preliminary data.</text>
</comment>
<dbReference type="STRING" id="128403.WA1_10430"/>
<dbReference type="RefSeq" id="WP_017743946.1">
    <property type="nucleotide sequence ID" value="NZ_KQ976354.1"/>
</dbReference>
<accession>A0A139XFJ9</accession>
<reference evidence="1 2" key="1">
    <citation type="journal article" date="2013" name="Genome Biol. Evol.">
        <title>Genomes of Stigonematalean cyanobacteria (subsection V) and the evolution of oxygenic photosynthesis from prokaryotes to plastids.</title>
        <authorList>
            <person name="Dagan T."/>
            <person name="Roettger M."/>
            <person name="Stucken K."/>
            <person name="Landan G."/>
            <person name="Koch R."/>
            <person name="Major P."/>
            <person name="Gould S.B."/>
            <person name="Goremykin V.V."/>
            <person name="Rippka R."/>
            <person name="Tandeau de Marsac N."/>
            <person name="Gugger M."/>
            <person name="Lockhart P.J."/>
            <person name="Allen J.F."/>
            <person name="Brune I."/>
            <person name="Maus I."/>
            <person name="Puhler A."/>
            <person name="Martin W.F."/>
        </authorList>
    </citation>
    <scope>NUCLEOTIDE SEQUENCE [LARGE SCALE GENOMIC DNA]</scope>
    <source>
        <strain evidence="1 2">PCC 7110</strain>
    </source>
</reference>
<dbReference type="Pfam" id="PF13366">
    <property type="entry name" value="PDDEXK_3"/>
    <property type="match status" value="1"/>
</dbReference>
<dbReference type="AlphaFoldDB" id="A0A139XFJ9"/>
<dbReference type="OrthoDB" id="9798792at2"/>
<evidence type="ECO:0000313" key="2">
    <source>
        <dbReference type="Proteomes" id="UP000076925"/>
    </source>
</evidence>
<protein>
    <submittedName>
        <fullName evidence="1">GxxExxY protein</fullName>
    </submittedName>
</protein>
<dbReference type="EMBL" id="ANNX02000013">
    <property type="protein sequence ID" value="KYC43475.1"/>
    <property type="molecule type" value="Genomic_DNA"/>
</dbReference>
<dbReference type="Proteomes" id="UP000076925">
    <property type="component" value="Unassembled WGS sequence"/>
</dbReference>
<dbReference type="InterPro" id="IPR026350">
    <property type="entry name" value="GxxExxY"/>
</dbReference>
<gene>
    <name evidence="1" type="ORF">WA1_10430</name>
</gene>
<sequence>MNADGRRWELNEITERIIGCSFTVGRGLGCGFLEKVYENALTYELRQAGLFVEQQYEIEVQYKGVVVGRFVADLLVEKRVLVELKAVKSLDEIHFAQCLNYLKATNLNICLLINFGNPKVEFKRIVQNL</sequence>
<evidence type="ECO:0000313" key="1">
    <source>
        <dbReference type="EMBL" id="KYC43475.1"/>
    </source>
</evidence>